<evidence type="ECO:0000313" key="11">
    <source>
        <dbReference type="Proteomes" id="UP000236745"/>
    </source>
</evidence>
<feature type="transmembrane region" description="Helical" evidence="9">
    <location>
        <begin position="72"/>
        <end position="92"/>
    </location>
</feature>
<evidence type="ECO:0000256" key="8">
    <source>
        <dbReference type="PIRNR" id="PIRNR018472"/>
    </source>
</evidence>
<dbReference type="PIRSF" id="PIRSF018472">
    <property type="entry name" value="MreD_proteobac"/>
    <property type="match status" value="1"/>
</dbReference>
<reference evidence="10 11" key="1">
    <citation type="submission" date="2016-10" db="EMBL/GenBank/DDBJ databases">
        <authorList>
            <person name="de Groot N.N."/>
        </authorList>
    </citation>
    <scope>NUCLEOTIDE SEQUENCE [LARGE SCALE GENOMIC DNA]</scope>
    <source>
        <strain evidence="10 11">DSM 22012</strain>
    </source>
</reference>
<dbReference type="OrthoDB" id="6647425at2"/>
<feature type="transmembrane region" description="Helical" evidence="9">
    <location>
        <begin position="104"/>
        <end position="121"/>
    </location>
</feature>
<evidence type="ECO:0000256" key="1">
    <source>
        <dbReference type="ARBA" id="ARBA00004651"/>
    </source>
</evidence>
<dbReference type="NCBIfam" id="TIGR03426">
    <property type="entry name" value="shape_MreD"/>
    <property type="match status" value="1"/>
</dbReference>
<evidence type="ECO:0000256" key="6">
    <source>
        <dbReference type="ARBA" id="ARBA00022989"/>
    </source>
</evidence>
<comment type="similarity">
    <text evidence="2 8">Belongs to the MreD family.</text>
</comment>
<dbReference type="AlphaFoldDB" id="A0A1H6B0I9"/>
<dbReference type="GO" id="GO:0005886">
    <property type="term" value="C:plasma membrane"/>
    <property type="evidence" value="ECO:0007669"/>
    <property type="project" value="UniProtKB-SubCell"/>
</dbReference>
<keyword evidence="4 9" id="KW-0812">Transmembrane</keyword>
<accession>A0A1H6B0I9</accession>
<evidence type="ECO:0000256" key="3">
    <source>
        <dbReference type="ARBA" id="ARBA00022475"/>
    </source>
</evidence>
<dbReference type="Pfam" id="PF04093">
    <property type="entry name" value="MreD"/>
    <property type="match status" value="1"/>
</dbReference>
<evidence type="ECO:0000256" key="7">
    <source>
        <dbReference type="ARBA" id="ARBA00023136"/>
    </source>
</evidence>
<comment type="subcellular location">
    <subcellularLocation>
        <location evidence="8">Cell inner membrane</location>
    </subcellularLocation>
    <subcellularLocation>
        <location evidence="1">Cell membrane</location>
        <topology evidence="1">Multi-pass membrane protein</topology>
    </subcellularLocation>
</comment>
<evidence type="ECO:0000256" key="5">
    <source>
        <dbReference type="ARBA" id="ARBA00022960"/>
    </source>
</evidence>
<name>A0A1H6B0I9_9GAMM</name>
<keyword evidence="5 8" id="KW-0133">Cell shape</keyword>
<keyword evidence="11" id="KW-1185">Reference proteome</keyword>
<dbReference type="GO" id="GO:0008360">
    <property type="term" value="P:regulation of cell shape"/>
    <property type="evidence" value="ECO:0007669"/>
    <property type="project" value="UniProtKB-UniRule"/>
</dbReference>
<evidence type="ECO:0000313" key="10">
    <source>
        <dbReference type="EMBL" id="SEG54110.1"/>
    </source>
</evidence>
<gene>
    <name evidence="10" type="ORF">SAMN05444390_102313</name>
</gene>
<keyword evidence="7 8" id="KW-0472">Membrane</keyword>
<organism evidence="10 11">
    <name type="scientific">Marinobacterium lutimaris</name>
    <dbReference type="NCBI Taxonomy" id="568106"/>
    <lineage>
        <taxon>Bacteria</taxon>
        <taxon>Pseudomonadati</taxon>
        <taxon>Pseudomonadota</taxon>
        <taxon>Gammaproteobacteria</taxon>
        <taxon>Oceanospirillales</taxon>
        <taxon>Oceanospirillaceae</taxon>
        <taxon>Marinobacterium</taxon>
    </lineage>
</organism>
<feature type="transmembrane region" description="Helical" evidence="9">
    <location>
        <begin position="133"/>
        <end position="152"/>
    </location>
</feature>
<dbReference type="InterPro" id="IPR026034">
    <property type="entry name" value="MreD_proteobac"/>
</dbReference>
<dbReference type="RefSeq" id="WP_104003410.1">
    <property type="nucleotide sequence ID" value="NZ_FNVQ01000002.1"/>
</dbReference>
<keyword evidence="8" id="KW-0997">Cell inner membrane</keyword>
<sequence>MSEERAGGGLIIFGTFIIGLVLSQIPMPDMLIWARPAWVVLVLIYWVMALPHRIGVGSAFLLGLVMDLVRGSVLGLNALSMTIIAFLVLILYKRMRMFPLWQQSSLILVLIGINQLLFHWMQGITGTTSDSLLFLLPAAISALVWPWLFLLLRSVRRVFRIA</sequence>
<dbReference type="Proteomes" id="UP000236745">
    <property type="component" value="Unassembled WGS sequence"/>
</dbReference>
<dbReference type="PANTHER" id="PTHR37484:SF1">
    <property type="entry name" value="ROD SHAPE-DETERMINING PROTEIN MRED"/>
    <property type="match status" value="1"/>
</dbReference>
<dbReference type="InterPro" id="IPR007227">
    <property type="entry name" value="Cell_shape_determining_MreD"/>
</dbReference>
<keyword evidence="6 9" id="KW-1133">Transmembrane helix</keyword>
<evidence type="ECO:0000256" key="2">
    <source>
        <dbReference type="ARBA" id="ARBA00007776"/>
    </source>
</evidence>
<protein>
    <recommendedName>
        <fullName evidence="8">Rod shape-determining protein MreD</fullName>
    </recommendedName>
</protein>
<feature type="transmembrane region" description="Helical" evidence="9">
    <location>
        <begin position="6"/>
        <end position="25"/>
    </location>
</feature>
<keyword evidence="3 8" id="KW-1003">Cell membrane</keyword>
<dbReference type="EMBL" id="FNVQ01000002">
    <property type="protein sequence ID" value="SEG54110.1"/>
    <property type="molecule type" value="Genomic_DNA"/>
</dbReference>
<evidence type="ECO:0000256" key="9">
    <source>
        <dbReference type="SAM" id="Phobius"/>
    </source>
</evidence>
<feature type="transmembrane region" description="Helical" evidence="9">
    <location>
        <begin position="37"/>
        <end position="66"/>
    </location>
</feature>
<evidence type="ECO:0000256" key="4">
    <source>
        <dbReference type="ARBA" id="ARBA00022692"/>
    </source>
</evidence>
<proteinExistence type="inferred from homology"/>
<comment type="function">
    <text evidence="8">Involved in formation of the rod shape of the cell. May also contribute to regulation of formation of penicillin-binding proteins.</text>
</comment>
<dbReference type="PANTHER" id="PTHR37484">
    <property type="entry name" value="ROD SHAPE-DETERMINING PROTEIN MRED"/>
    <property type="match status" value="1"/>
</dbReference>